<protein>
    <recommendedName>
        <fullName evidence="9 11">Large ribosomal subunit protein uL1</fullName>
    </recommendedName>
</protein>
<evidence type="ECO:0000256" key="10">
    <source>
        <dbReference type="ARBA" id="ARBA00059110"/>
    </source>
</evidence>
<evidence type="ECO:0000256" key="12">
    <source>
        <dbReference type="RuleBase" id="RU000659"/>
    </source>
</evidence>
<reference evidence="13 14" key="1">
    <citation type="journal article" date="2020" name="Genome Biol. Evol.">
        <title>Comparative Genomics Underlines Multiple Roles of Profftella, an Obligate Symbiont of Psyllids: Providing Toxins, Vitamins, and Carotenoids.</title>
        <authorList>
            <person name="Nakabachi A."/>
            <person name="Piel J."/>
            <person name="Malenovsky I."/>
            <person name="Hirose Y."/>
        </authorList>
    </citation>
    <scope>NUCLEOTIDE SEQUENCE [LARGE SCALE GENOMIC DNA]</scope>
    <source>
        <strain evidence="13 14">Dco</strain>
    </source>
</reference>
<dbReference type="GO" id="GO:0019843">
    <property type="term" value="F:rRNA binding"/>
    <property type="evidence" value="ECO:0007669"/>
    <property type="project" value="UniProtKB-UniRule"/>
</dbReference>
<keyword evidence="5 11" id="KW-0810">Translation regulation</keyword>
<keyword evidence="14" id="KW-1185">Reference proteome</keyword>
<dbReference type="PIRSF" id="PIRSF002155">
    <property type="entry name" value="Ribosomal_L1"/>
    <property type="match status" value="1"/>
</dbReference>
<keyword evidence="2 11" id="KW-0678">Repressor</keyword>
<dbReference type="InterPro" id="IPR023674">
    <property type="entry name" value="Ribosomal_uL1-like"/>
</dbReference>
<comment type="subunit">
    <text evidence="11">Part of the 50S ribosomal subunit.</text>
</comment>
<dbReference type="GO" id="GO:0006417">
    <property type="term" value="P:regulation of translation"/>
    <property type="evidence" value="ECO:0007669"/>
    <property type="project" value="UniProtKB-KW"/>
</dbReference>
<evidence type="ECO:0000256" key="3">
    <source>
        <dbReference type="ARBA" id="ARBA00022555"/>
    </source>
</evidence>
<evidence type="ECO:0000313" key="14">
    <source>
        <dbReference type="Proteomes" id="UP000595708"/>
    </source>
</evidence>
<dbReference type="AlphaFoldDB" id="A0A7R6VYN7"/>
<organism evidence="13 14">
    <name type="scientific">Candidatus Profftella armatura</name>
    <name type="common">Diaphorina cf. continua</name>
    <dbReference type="NCBI Taxonomy" id="2661583"/>
    <lineage>
        <taxon>Bacteria</taxon>
        <taxon>Pseudomonadati</taxon>
        <taxon>Pseudomonadota</taxon>
        <taxon>Betaproteobacteria</taxon>
        <taxon>Candidatus Profftella</taxon>
    </lineage>
</organism>
<evidence type="ECO:0000256" key="7">
    <source>
        <dbReference type="ARBA" id="ARBA00022980"/>
    </source>
</evidence>
<dbReference type="KEGG" id="parm:PADco_0190"/>
<accession>A0A7R6VYN7</accession>
<dbReference type="Pfam" id="PF00687">
    <property type="entry name" value="Ribosomal_L1"/>
    <property type="match status" value="1"/>
</dbReference>
<keyword evidence="3 11" id="KW-0820">tRNA-binding</keyword>
<proteinExistence type="inferred from homology"/>
<evidence type="ECO:0000256" key="9">
    <source>
        <dbReference type="ARBA" id="ARBA00035241"/>
    </source>
</evidence>
<dbReference type="PANTHER" id="PTHR36427">
    <property type="entry name" value="54S RIBOSOMAL PROTEIN L1, MITOCHONDRIAL"/>
    <property type="match status" value="1"/>
</dbReference>
<comment type="function">
    <text evidence="11">Binds directly to 23S rRNA. The L1 stalk is quite mobile in the ribosome, and is involved in E site tRNA release.</text>
</comment>
<sequence>MKKLSKRTKRTNKHKLKHKLKFDKNKIYSFDNAITLIKEAAIAKFDESIDVSIHLNVDIKRSDQIVRGSIVLPFSTGKRIYIAAFVPEEKFEQAKMAGADIVGMEDLAQKIKSNEVSCNVVIASPESMHVVSSLGQILGPKGLMPNIKDGTLSSDILTAIKNAKLGQIRYRMDKSGIIHAAIGRKSFCNENIKSNILALINILNENKSSTNKNIYIRKIYLSSTMGIGVRVDFNENKIIN</sequence>
<keyword evidence="4 11" id="KW-0699">rRNA-binding</keyword>
<comment type="function">
    <text evidence="10 11">Protein L1 is also a translational repressor protein, it controls the translation of the L11 operon by binding to its mRNA.</text>
</comment>
<dbReference type="InterPro" id="IPR005878">
    <property type="entry name" value="Ribosom_uL1_bac-type"/>
</dbReference>
<name>A0A7R6VYN7_9PROT</name>
<dbReference type="GO" id="GO:0006412">
    <property type="term" value="P:translation"/>
    <property type="evidence" value="ECO:0007669"/>
    <property type="project" value="UniProtKB-UniRule"/>
</dbReference>
<dbReference type="GO" id="GO:0000049">
    <property type="term" value="F:tRNA binding"/>
    <property type="evidence" value="ECO:0007669"/>
    <property type="project" value="UniProtKB-KW"/>
</dbReference>
<evidence type="ECO:0000256" key="1">
    <source>
        <dbReference type="ARBA" id="ARBA00010531"/>
    </source>
</evidence>
<dbReference type="InterPro" id="IPR016095">
    <property type="entry name" value="Ribosomal_uL1_3-a/b-sand"/>
</dbReference>
<evidence type="ECO:0000256" key="11">
    <source>
        <dbReference type="HAMAP-Rule" id="MF_01318"/>
    </source>
</evidence>
<dbReference type="PANTHER" id="PTHR36427:SF3">
    <property type="entry name" value="LARGE RIBOSOMAL SUBUNIT PROTEIN UL1M"/>
    <property type="match status" value="1"/>
</dbReference>
<evidence type="ECO:0000256" key="5">
    <source>
        <dbReference type="ARBA" id="ARBA00022845"/>
    </source>
</evidence>
<evidence type="ECO:0000256" key="4">
    <source>
        <dbReference type="ARBA" id="ARBA00022730"/>
    </source>
</evidence>
<dbReference type="Proteomes" id="UP000595708">
    <property type="component" value="Chromosome"/>
</dbReference>
<evidence type="ECO:0000256" key="6">
    <source>
        <dbReference type="ARBA" id="ARBA00022884"/>
    </source>
</evidence>
<gene>
    <name evidence="11 13" type="primary">rplA</name>
    <name evidence="13" type="ORF">PADco_0190</name>
</gene>
<dbReference type="InterPro" id="IPR028364">
    <property type="entry name" value="Ribosomal_uL1/biogenesis"/>
</dbReference>
<dbReference type="RefSeq" id="WP_201329785.1">
    <property type="nucleotide sequence ID" value="NZ_AP023215.1"/>
</dbReference>
<dbReference type="FunFam" id="3.40.50.790:FF:000001">
    <property type="entry name" value="50S ribosomal protein L1"/>
    <property type="match status" value="1"/>
</dbReference>
<evidence type="ECO:0000256" key="2">
    <source>
        <dbReference type="ARBA" id="ARBA00022491"/>
    </source>
</evidence>
<dbReference type="NCBIfam" id="TIGR01169">
    <property type="entry name" value="rplA_bact"/>
    <property type="match status" value="1"/>
</dbReference>
<dbReference type="InterPro" id="IPR023673">
    <property type="entry name" value="Ribosomal_uL1_CS"/>
</dbReference>
<dbReference type="GO" id="GO:0022625">
    <property type="term" value="C:cytosolic large ribosomal subunit"/>
    <property type="evidence" value="ECO:0007669"/>
    <property type="project" value="TreeGrafter"/>
</dbReference>
<dbReference type="Gene3D" id="3.30.190.20">
    <property type="match status" value="1"/>
</dbReference>
<keyword evidence="6 11" id="KW-0694">RNA-binding</keyword>
<keyword evidence="8 11" id="KW-0687">Ribonucleoprotein</keyword>
<dbReference type="EMBL" id="AP023215">
    <property type="protein sequence ID" value="BCG49439.1"/>
    <property type="molecule type" value="Genomic_DNA"/>
</dbReference>
<dbReference type="SUPFAM" id="SSF56808">
    <property type="entry name" value="Ribosomal protein L1"/>
    <property type="match status" value="1"/>
</dbReference>
<dbReference type="GO" id="GO:0003735">
    <property type="term" value="F:structural constituent of ribosome"/>
    <property type="evidence" value="ECO:0007669"/>
    <property type="project" value="InterPro"/>
</dbReference>
<comment type="similarity">
    <text evidence="1 11 12">Belongs to the universal ribosomal protein uL1 family.</text>
</comment>
<dbReference type="Gene3D" id="3.40.50.790">
    <property type="match status" value="1"/>
</dbReference>
<dbReference type="PROSITE" id="PS01199">
    <property type="entry name" value="RIBOSOMAL_L1"/>
    <property type="match status" value="1"/>
</dbReference>
<dbReference type="HAMAP" id="MF_01318_B">
    <property type="entry name" value="Ribosomal_uL1_B"/>
    <property type="match status" value="1"/>
</dbReference>
<evidence type="ECO:0000313" key="13">
    <source>
        <dbReference type="EMBL" id="BCG49439.1"/>
    </source>
</evidence>
<dbReference type="InterPro" id="IPR002143">
    <property type="entry name" value="Ribosomal_uL1"/>
</dbReference>
<evidence type="ECO:0000256" key="8">
    <source>
        <dbReference type="ARBA" id="ARBA00023274"/>
    </source>
</evidence>
<dbReference type="CDD" id="cd00403">
    <property type="entry name" value="Ribosomal_L1"/>
    <property type="match status" value="1"/>
</dbReference>
<keyword evidence="7 11" id="KW-0689">Ribosomal protein</keyword>